<sequence>QSTTKFIPRNLNHRLLNIYKYSQSFKGEKVEDPGHWLFRITQPDDATIDEIADYCVELLTKVLGSQEEAIASMYITWCVPPFGFGAEIDKKTATELCGLPDVIEVLPDYAFDIKKKDHGGFIWELLFPVV</sequence>
<accession>A0A7J6XF25</accession>
<dbReference type="EMBL" id="JABWDY010002020">
    <property type="protein sequence ID" value="KAF5206970.1"/>
    <property type="molecule type" value="Genomic_DNA"/>
</dbReference>
<protein>
    <submittedName>
        <fullName evidence="3">Multiple organellar rna editing factor 5 protein</fullName>
    </submittedName>
</protein>
<dbReference type="Pfam" id="PF21864">
    <property type="entry name" value="MORF_dom"/>
    <property type="match status" value="1"/>
</dbReference>
<organism evidence="3 4">
    <name type="scientific">Thalictrum thalictroides</name>
    <name type="common">Rue-anemone</name>
    <name type="synonym">Anemone thalictroides</name>
    <dbReference type="NCBI Taxonomy" id="46969"/>
    <lineage>
        <taxon>Eukaryota</taxon>
        <taxon>Viridiplantae</taxon>
        <taxon>Streptophyta</taxon>
        <taxon>Embryophyta</taxon>
        <taxon>Tracheophyta</taxon>
        <taxon>Spermatophyta</taxon>
        <taxon>Magnoliopsida</taxon>
        <taxon>Ranunculales</taxon>
        <taxon>Ranunculaceae</taxon>
        <taxon>Thalictroideae</taxon>
        <taxon>Thalictrum</taxon>
    </lineage>
</organism>
<evidence type="ECO:0000259" key="2">
    <source>
        <dbReference type="Pfam" id="PF21864"/>
    </source>
</evidence>
<keyword evidence="4" id="KW-1185">Reference proteome</keyword>
<name>A0A7J6XF25_THATH</name>
<reference evidence="3 4" key="1">
    <citation type="submission" date="2020-06" db="EMBL/GenBank/DDBJ databases">
        <title>Transcriptomic and genomic resources for Thalictrum thalictroides and T. hernandezii: Facilitating candidate gene discovery in an emerging model plant lineage.</title>
        <authorList>
            <person name="Arias T."/>
            <person name="Riano-Pachon D.M."/>
            <person name="Di Stilio V.S."/>
        </authorList>
    </citation>
    <scope>NUCLEOTIDE SEQUENCE [LARGE SCALE GENOMIC DNA]</scope>
    <source>
        <strain evidence="4">cv. WT478/WT964</strain>
        <tissue evidence="3">Leaves</tissue>
    </source>
</reference>
<gene>
    <name evidence="3" type="ORF">FRX31_003443</name>
</gene>
<dbReference type="GO" id="GO:0005739">
    <property type="term" value="C:mitochondrion"/>
    <property type="evidence" value="ECO:0007669"/>
    <property type="project" value="TreeGrafter"/>
</dbReference>
<dbReference type="InterPro" id="IPR054059">
    <property type="entry name" value="MORF/ORRM1/DAG-like_MORF"/>
</dbReference>
<feature type="non-terminal residue" evidence="3">
    <location>
        <position position="1"/>
    </location>
</feature>
<dbReference type="OrthoDB" id="1992073at2759"/>
<evidence type="ECO:0000256" key="1">
    <source>
        <dbReference type="ARBA" id="ARBA00022946"/>
    </source>
</evidence>
<dbReference type="AlphaFoldDB" id="A0A7J6XF25"/>
<keyword evidence="1" id="KW-0809">Transit peptide</keyword>
<comment type="caution">
    <text evidence="3">The sequence shown here is derived from an EMBL/GenBank/DDBJ whole genome shotgun (WGS) entry which is preliminary data.</text>
</comment>
<proteinExistence type="predicted"/>
<dbReference type="Proteomes" id="UP000554482">
    <property type="component" value="Unassembled WGS sequence"/>
</dbReference>
<dbReference type="InterPro" id="IPR039206">
    <property type="entry name" value="MORF/ORRM1/DAG-like"/>
</dbReference>
<dbReference type="GO" id="GO:0080156">
    <property type="term" value="P:mitochondrial mRNA modification"/>
    <property type="evidence" value="ECO:0007669"/>
    <property type="project" value="TreeGrafter"/>
</dbReference>
<evidence type="ECO:0000313" key="4">
    <source>
        <dbReference type="Proteomes" id="UP000554482"/>
    </source>
</evidence>
<dbReference type="GO" id="GO:0016554">
    <property type="term" value="P:cytidine to uridine editing"/>
    <property type="evidence" value="ECO:0007669"/>
    <property type="project" value="InterPro"/>
</dbReference>
<evidence type="ECO:0000313" key="3">
    <source>
        <dbReference type="EMBL" id="KAF5206970.1"/>
    </source>
</evidence>
<feature type="domain" description="MORF/ORRM1/DAG-like MORF" evidence="2">
    <location>
        <begin position="35"/>
        <end position="120"/>
    </location>
</feature>
<dbReference type="PANTHER" id="PTHR31346">
    <property type="entry name" value="MULTIPLE ORGANELLAR RNA EDITING FACTOR 2, CHLOROPLASTIC-RELATED-RELATED"/>
    <property type="match status" value="1"/>
</dbReference>